<reference evidence="1" key="1">
    <citation type="submission" date="2018-05" db="EMBL/GenBank/DDBJ databases">
        <authorList>
            <person name="Lanie J.A."/>
            <person name="Ng W.-L."/>
            <person name="Kazmierczak K.M."/>
            <person name="Andrzejewski T.M."/>
            <person name="Davidsen T.M."/>
            <person name="Wayne K.J."/>
            <person name="Tettelin H."/>
            <person name="Glass J.I."/>
            <person name="Rusch D."/>
            <person name="Podicherti R."/>
            <person name="Tsui H.-C.T."/>
            <person name="Winkler M.E."/>
        </authorList>
    </citation>
    <scope>NUCLEOTIDE SEQUENCE</scope>
</reference>
<gene>
    <name evidence="1" type="ORF">METZ01_LOCUS214749</name>
</gene>
<name>A0A382FGS6_9ZZZZ</name>
<feature type="non-terminal residue" evidence="1">
    <location>
        <position position="135"/>
    </location>
</feature>
<protein>
    <submittedName>
        <fullName evidence="1">Uncharacterized protein</fullName>
    </submittedName>
</protein>
<proteinExistence type="predicted"/>
<dbReference type="EMBL" id="UINC01049750">
    <property type="protein sequence ID" value="SVB61895.1"/>
    <property type="molecule type" value="Genomic_DNA"/>
</dbReference>
<organism evidence="1">
    <name type="scientific">marine metagenome</name>
    <dbReference type="NCBI Taxonomy" id="408172"/>
    <lineage>
        <taxon>unclassified sequences</taxon>
        <taxon>metagenomes</taxon>
        <taxon>ecological metagenomes</taxon>
    </lineage>
</organism>
<accession>A0A382FGS6</accession>
<dbReference type="AlphaFoldDB" id="A0A382FGS6"/>
<sequence>MQIQIKQSKKLNNQTLLFLTLAISLSSSLLAKGNTWTYKDLDRVAAGKMQDEQRVAAKTTGEQTFVYHTNGQLWMGWDSYGNTGDQSCGASVPGWVYPGGYYGSPSALNYNCRAGYWIVAKIEGDTTAYVEGSSG</sequence>
<evidence type="ECO:0000313" key="1">
    <source>
        <dbReference type="EMBL" id="SVB61895.1"/>
    </source>
</evidence>